<evidence type="ECO:0000256" key="1">
    <source>
        <dbReference type="SAM" id="MobiDB-lite"/>
    </source>
</evidence>
<feature type="transmembrane region" description="Helical" evidence="2">
    <location>
        <begin position="135"/>
        <end position="159"/>
    </location>
</feature>
<evidence type="ECO:0000256" key="2">
    <source>
        <dbReference type="SAM" id="Phobius"/>
    </source>
</evidence>
<evidence type="ECO:0000313" key="4">
    <source>
        <dbReference type="EnsemblPlants" id="Ma07_p26890.1"/>
    </source>
</evidence>
<dbReference type="Proteomes" id="UP000012960">
    <property type="component" value="Unplaced"/>
</dbReference>
<sequence>MTYVHKQCHHHRQNNIGRLIINHLRSLSLSPQTNGCVLPDASSAPLPLNRLPPPTTPGRRPASHPLCDSSVTVKRGREIHRCLLRKGRMAAEPGGGSWLRKLNGGRGCRWPWKLRFANCWRWKRPNLRFSFLDDLLFRILYCLEAVLLVGALCCFYLCCGCHL</sequence>
<organism evidence="4 5">
    <name type="scientific">Musa acuminata subsp. malaccensis</name>
    <name type="common">Wild banana</name>
    <name type="synonym">Musa malaccensis</name>
    <dbReference type="NCBI Taxonomy" id="214687"/>
    <lineage>
        <taxon>Eukaryota</taxon>
        <taxon>Viridiplantae</taxon>
        <taxon>Streptophyta</taxon>
        <taxon>Embryophyta</taxon>
        <taxon>Tracheophyta</taxon>
        <taxon>Spermatophyta</taxon>
        <taxon>Magnoliopsida</taxon>
        <taxon>Liliopsida</taxon>
        <taxon>Zingiberales</taxon>
        <taxon>Musaceae</taxon>
        <taxon>Musa</taxon>
    </lineage>
</organism>
<reference evidence="4" key="2">
    <citation type="submission" date="2021-05" db="UniProtKB">
        <authorList>
            <consortium name="EnsemblPlants"/>
        </authorList>
    </citation>
    <scope>IDENTIFICATION</scope>
    <source>
        <strain evidence="4">subsp. malaccensis</strain>
    </source>
</reference>
<keyword evidence="2" id="KW-0812">Transmembrane</keyword>
<dbReference type="EnsemblPlants" id="Ma07_t26890.1">
    <property type="protein sequence ID" value="Ma07_p26890.1"/>
    <property type="gene ID" value="Ma07_g26890"/>
</dbReference>
<keyword evidence="2" id="KW-0472">Membrane</keyword>
<reference evidence="3" key="1">
    <citation type="submission" date="2021-03" db="EMBL/GenBank/DDBJ databases">
        <authorList>
            <consortium name="Genoscope - CEA"/>
            <person name="William W."/>
        </authorList>
    </citation>
    <scope>NUCLEOTIDE SEQUENCE</scope>
    <source>
        <strain evidence="3">Doubled-haploid Pahang</strain>
    </source>
</reference>
<dbReference type="EMBL" id="HG996473">
    <property type="protein sequence ID" value="CAG1857876.1"/>
    <property type="molecule type" value="Genomic_DNA"/>
</dbReference>
<feature type="region of interest" description="Disordered" evidence="1">
    <location>
        <begin position="45"/>
        <end position="64"/>
    </location>
</feature>
<accession>A0A804K098</accession>
<protein>
    <submittedName>
        <fullName evidence="3">(wild Malaysian banana) hypothetical protein</fullName>
    </submittedName>
</protein>
<keyword evidence="2" id="KW-1133">Transmembrane helix</keyword>
<dbReference type="PANTHER" id="PTHR33726">
    <property type="entry name" value="TRANSMEMBRANE PROTEIN"/>
    <property type="match status" value="1"/>
</dbReference>
<dbReference type="PANTHER" id="PTHR33726:SF3">
    <property type="entry name" value="TRANSMEMBRANE PROTEIN"/>
    <property type="match status" value="1"/>
</dbReference>
<evidence type="ECO:0000313" key="5">
    <source>
        <dbReference type="Proteomes" id="UP000012960"/>
    </source>
</evidence>
<dbReference type="AlphaFoldDB" id="A0A804K098"/>
<proteinExistence type="predicted"/>
<dbReference type="Gramene" id="Ma07_t26890.1">
    <property type="protein sequence ID" value="Ma07_p26890.1"/>
    <property type="gene ID" value="Ma07_g26890"/>
</dbReference>
<keyword evidence="5" id="KW-1185">Reference proteome</keyword>
<dbReference type="OMA" id="FANCWRW"/>
<dbReference type="InParanoid" id="A0A804K098"/>
<gene>
    <name evidence="3" type="ORF">GSMUA_27620.1</name>
</gene>
<name>A0A804K098_MUSAM</name>
<dbReference type="FunCoup" id="A0A804K098">
    <property type="interactions" value="153"/>
</dbReference>
<evidence type="ECO:0000313" key="3">
    <source>
        <dbReference type="EMBL" id="CAG1857876.1"/>
    </source>
</evidence>